<feature type="signal peptide" evidence="1">
    <location>
        <begin position="1"/>
        <end position="27"/>
    </location>
</feature>
<accession>A0A3R6YXQ2</accession>
<comment type="caution">
    <text evidence="2">The sequence shown here is derived from an EMBL/GenBank/DDBJ whole genome shotgun (WGS) entry which is preliminary data.</text>
</comment>
<sequence>MLLSDAGFTHLFLILSWNLMCRSSSTASVRIAHFTDEGDALGVTFFKSKTDLGGTKRRDPKQLYANPMQPVVLHSGSDQYVGRVVAGLPLGSGDFAVLPPHFQAGSEIVVAAAGKLVLWAHQSLHGVLTKCLASLAFHMDLLVNTLPAKHPLLASVLFGDMQLATDLQSIVKLTPDTMQPTGIPPHGALHVQLDRNLEAIRALPQEVSEGIEKLLEDKGVTAGNITQSLFKELQKKAVIDVVMTTQTHSQETTPVESNALPVHPVHFWRGRWHLLPEDFELPSVGVATGWHLWWSPAMSLSIHCLGTQTLFGTSWFYLTKVKKRFYVYDDDEMALHSVKSKLFITYVTFLAAVARPRYDYSKCQMFDGKIGVWLFVLVSLAARTS</sequence>
<protein>
    <submittedName>
        <fullName evidence="2">Uncharacterized protein</fullName>
    </submittedName>
</protein>
<organism evidence="2 3">
    <name type="scientific">Aphanomyces invadans</name>
    <dbReference type="NCBI Taxonomy" id="157072"/>
    <lineage>
        <taxon>Eukaryota</taxon>
        <taxon>Sar</taxon>
        <taxon>Stramenopiles</taxon>
        <taxon>Oomycota</taxon>
        <taxon>Saprolegniomycetes</taxon>
        <taxon>Saprolegniales</taxon>
        <taxon>Verrucalvaceae</taxon>
        <taxon>Aphanomyces</taxon>
    </lineage>
</organism>
<gene>
    <name evidence="2" type="ORF">DYB32_009472</name>
</gene>
<name>A0A3R6YXQ2_9STRA</name>
<dbReference type="VEuPathDB" id="FungiDB:H310_09720"/>
<dbReference type="VEuPathDB" id="FungiDB:H310_08390"/>
<dbReference type="EMBL" id="QUSY01002064">
    <property type="protein sequence ID" value="RHY22533.1"/>
    <property type="molecule type" value="Genomic_DNA"/>
</dbReference>
<evidence type="ECO:0000256" key="1">
    <source>
        <dbReference type="SAM" id="SignalP"/>
    </source>
</evidence>
<feature type="chain" id="PRO_5018588944" evidence="1">
    <location>
        <begin position="28"/>
        <end position="385"/>
    </location>
</feature>
<reference evidence="2 3" key="1">
    <citation type="submission" date="2018-08" db="EMBL/GenBank/DDBJ databases">
        <title>Aphanomyces genome sequencing and annotation.</title>
        <authorList>
            <person name="Minardi D."/>
            <person name="Oidtmann B."/>
            <person name="Van Der Giezen M."/>
            <person name="Studholme D.J."/>
        </authorList>
    </citation>
    <scope>NUCLEOTIDE SEQUENCE [LARGE SCALE GENOMIC DNA]</scope>
    <source>
        <strain evidence="2 3">NJM0002</strain>
    </source>
</reference>
<dbReference type="AlphaFoldDB" id="A0A3R6YXQ2"/>
<keyword evidence="3" id="KW-1185">Reference proteome</keyword>
<evidence type="ECO:0000313" key="3">
    <source>
        <dbReference type="Proteomes" id="UP000285060"/>
    </source>
</evidence>
<dbReference type="Proteomes" id="UP000285060">
    <property type="component" value="Unassembled WGS sequence"/>
</dbReference>
<dbReference type="VEuPathDB" id="FungiDB:H310_00675"/>
<evidence type="ECO:0000313" key="2">
    <source>
        <dbReference type="EMBL" id="RHY22533.1"/>
    </source>
</evidence>
<proteinExistence type="predicted"/>
<keyword evidence="1" id="KW-0732">Signal</keyword>
<dbReference type="PANTHER" id="PTHR47169">
    <property type="entry name" value="OS01G0541250 PROTEIN"/>
    <property type="match status" value="1"/>
</dbReference>